<evidence type="ECO:0000256" key="1">
    <source>
        <dbReference type="SAM" id="Phobius"/>
    </source>
</evidence>
<feature type="transmembrane region" description="Helical" evidence="1">
    <location>
        <begin position="101"/>
        <end position="120"/>
    </location>
</feature>
<dbReference type="OrthoDB" id="5584028at2759"/>
<protein>
    <submittedName>
        <fullName evidence="2">Uncharacterized protein</fullName>
    </submittedName>
</protein>
<dbReference type="STRING" id="1555241.A0A4P9X6G1"/>
<feature type="transmembrane region" description="Helical" evidence="1">
    <location>
        <begin position="34"/>
        <end position="55"/>
    </location>
</feature>
<dbReference type="Proteomes" id="UP000274922">
    <property type="component" value="Unassembled WGS sequence"/>
</dbReference>
<feature type="transmembrane region" description="Helical" evidence="1">
    <location>
        <begin position="126"/>
        <end position="146"/>
    </location>
</feature>
<proteinExistence type="predicted"/>
<evidence type="ECO:0000313" key="2">
    <source>
        <dbReference type="EMBL" id="RKP00776.1"/>
    </source>
</evidence>
<name>A0A4P9X6G1_9FUNG</name>
<gene>
    <name evidence="2" type="ORF">CXG81DRAFT_26520</name>
</gene>
<keyword evidence="1" id="KW-1133">Transmembrane helix</keyword>
<dbReference type="AlphaFoldDB" id="A0A4P9X6G1"/>
<dbReference type="EMBL" id="ML014199">
    <property type="protein sequence ID" value="RKP00776.1"/>
    <property type="molecule type" value="Genomic_DNA"/>
</dbReference>
<evidence type="ECO:0000313" key="3">
    <source>
        <dbReference type="Proteomes" id="UP000274922"/>
    </source>
</evidence>
<organism evidence="2 3">
    <name type="scientific">Caulochytrium protostelioides</name>
    <dbReference type="NCBI Taxonomy" id="1555241"/>
    <lineage>
        <taxon>Eukaryota</taxon>
        <taxon>Fungi</taxon>
        <taxon>Fungi incertae sedis</taxon>
        <taxon>Chytridiomycota</taxon>
        <taxon>Chytridiomycota incertae sedis</taxon>
        <taxon>Chytridiomycetes</taxon>
        <taxon>Caulochytriales</taxon>
        <taxon>Caulochytriaceae</taxon>
        <taxon>Caulochytrium</taxon>
    </lineage>
</organism>
<sequence length="234" mass="24470">MPDPTSTTPSAPAAPAARRPWLAPWSACASSPVLAFWLPYIPPVAGVGFLSGFAVGSRARGKRFLAENAHRLPTTQGGWYVYHQEKKSAMIRSGARSGVRMGLRFGAALGGWIAALQLVAQVSHGGGHWGEAGAAGTLTGLGWALLQRLPWRLARRAVGYGGAFGLTTGLLLDTASYVHGISVKDGVTPVDAIWCPIDVAAWAPSLSAWLLPAAVTPSTNHGPGDVDHVPRSPR</sequence>
<keyword evidence="1" id="KW-0472">Membrane</keyword>
<keyword evidence="3" id="KW-1185">Reference proteome</keyword>
<dbReference type="PANTHER" id="PTHR37852">
    <property type="entry name" value="YALI0B21208P"/>
    <property type="match status" value="1"/>
</dbReference>
<accession>A0A4P9X6G1</accession>
<dbReference type="PANTHER" id="PTHR37852:SF1">
    <property type="entry name" value="HIG1 DOMAIN-CONTAINING PROTEIN"/>
    <property type="match status" value="1"/>
</dbReference>
<keyword evidence="1" id="KW-0812">Transmembrane</keyword>
<reference evidence="3" key="1">
    <citation type="journal article" date="2018" name="Nat. Microbiol.">
        <title>Leveraging single-cell genomics to expand the fungal tree of life.</title>
        <authorList>
            <person name="Ahrendt S.R."/>
            <person name="Quandt C.A."/>
            <person name="Ciobanu D."/>
            <person name="Clum A."/>
            <person name="Salamov A."/>
            <person name="Andreopoulos B."/>
            <person name="Cheng J.F."/>
            <person name="Woyke T."/>
            <person name="Pelin A."/>
            <person name="Henrissat B."/>
            <person name="Reynolds N.K."/>
            <person name="Benny G.L."/>
            <person name="Smith M.E."/>
            <person name="James T.Y."/>
            <person name="Grigoriev I.V."/>
        </authorList>
    </citation>
    <scope>NUCLEOTIDE SEQUENCE [LARGE SCALE GENOMIC DNA]</scope>
    <source>
        <strain evidence="3">ATCC 52028</strain>
    </source>
</reference>